<dbReference type="EMBL" id="CAJNOB010000023">
    <property type="protein sequence ID" value="CAF0699054.1"/>
    <property type="molecule type" value="Genomic_DNA"/>
</dbReference>
<accession>A0A8J2BQJ9</accession>
<evidence type="ECO:0000313" key="3">
    <source>
        <dbReference type="Proteomes" id="UP000663859"/>
    </source>
</evidence>
<dbReference type="AlphaFoldDB" id="A0A8J2BQJ9"/>
<comment type="caution">
    <text evidence="2">The sequence shown here is derived from an EMBL/GenBank/DDBJ whole genome shotgun (WGS) entry which is preliminary data.</text>
</comment>
<sequence>MPSWHGSKETSSRNAWHKSQTLSSCRPRTRTSVHLLEIHHQDRLTPCGQRRFPVRKPEAHPPVALLDQDNAHLRMRDPPNKPSPMALHLGADLLDGRSDPQRFAGEQTRKKPKPMVSQFALGSPACTPALEDHPIGRCRLRTHDYRSSPHLFCSKKQTPLLLHPLTRLVAKTPSRLAHALNLIRIYDHEQRYVSLCFSTTGTPFTQQ</sequence>
<evidence type="ECO:0000313" key="2">
    <source>
        <dbReference type="EMBL" id="CAF0699054.1"/>
    </source>
</evidence>
<name>A0A8J2BQJ9_9BACT</name>
<keyword evidence="3" id="KW-1185">Reference proteome</keyword>
<proteinExistence type="predicted"/>
<feature type="region of interest" description="Disordered" evidence="1">
    <location>
        <begin position="1"/>
        <end position="27"/>
    </location>
</feature>
<gene>
    <name evidence="2" type="ORF">MPNT_30109</name>
</gene>
<protein>
    <submittedName>
        <fullName evidence="2">Uncharacterized protein</fullName>
    </submittedName>
</protein>
<evidence type="ECO:0000256" key="1">
    <source>
        <dbReference type="SAM" id="MobiDB-lite"/>
    </source>
</evidence>
<dbReference type="Proteomes" id="UP000663859">
    <property type="component" value="Unassembled WGS sequence"/>
</dbReference>
<feature type="compositionally biased region" description="Basic and acidic residues" evidence="1">
    <location>
        <begin position="1"/>
        <end position="11"/>
    </location>
</feature>
<organism evidence="2 3">
    <name type="scientific">Candidatus Methylacidithermus pantelleriae</name>
    <dbReference type="NCBI Taxonomy" id="2744239"/>
    <lineage>
        <taxon>Bacteria</taxon>
        <taxon>Pseudomonadati</taxon>
        <taxon>Verrucomicrobiota</taxon>
        <taxon>Methylacidiphilae</taxon>
        <taxon>Methylacidiphilales</taxon>
        <taxon>Methylacidiphilaceae</taxon>
        <taxon>Candidatus Methylacidithermus</taxon>
    </lineage>
</organism>
<feature type="compositionally biased region" description="Polar residues" evidence="1">
    <location>
        <begin position="12"/>
        <end position="27"/>
    </location>
</feature>
<reference evidence="2" key="1">
    <citation type="submission" date="2021-02" db="EMBL/GenBank/DDBJ databases">
        <authorList>
            <person name="Cremers G."/>
            <person name="Picone N."/>
        </authorList>
    </citation>
    <scope>NUCLEOTIDE SEQUENCE</scope>
    <source>
        <strain evidence="2">PQ17</strain>
    </source>
</reference>